<evidence type="ECO:0000313" key="3">
    <source>
        <dbReference type="Proteomes" id="UP000696485"/>
    </source>
</evidence>
<accession>A0A9P5SA84</accession>
<feature type="region of interest" description="Disordered" evidence="1">
    <location>
        <begin position="68"/>
        <end position="99"/>
    </location>
</feature>
<evidence type="ECO:0008006" key="4">
    <source>
        <dbReference type="Google" id="ProtNLM"/>
    </source>
</evidence>
<dbReference type="Gene3D" id="3.80.10.10">
    <property type="entry name" value="Ribonuclease Inhibitor"/>
    <property type="match status" value="1"/>
</dbReference>
<sequence>MFSIPELDKMMCRQLDRGSLVQCAKVNKKWNAAITPFIWRTIPEGIWHRNWRSFCYLVLEDFLQEQQHLKDSQQPSPTKKAGQPTQAVASFSAKSSKPRRNTTPLALAKYGGNVRQVDCSAELLLGLEHLRSSKVELSLFGRSPGLSALDLIRHFLKRCPNALMDLEMSNKLFNSPKMFRLALEVLPRVTNLSVRGDCDRRKVFPASKFKQALAAASNNLQSLTFDFLLFRHEEADDANGAPEPVMTARPKRLHIRKMFDPSGCEWLWRACGQVQELELHDISEQVYVSVAIAIRESMSSLDTVIFGDQRESMGGYHLNDEKVMFIIKCGTKGWKAIHCGSLARFGLHCVQPVCSQAATLEELSATRVEVPIGVSAILKFSSKLRICKIIDESVSGRGLAPKMPASDFIDWDHKSKTVRPWACRDTLETLAINFTQRDQHGELEDDWSFRKTQQRLCEQLGTFKNLKVLQLAPKGYRDVRQEECLHLTLEMGLDKLDGLKNLEELYIANMDHKVGLREVKWMIESWPKLSKLYGLPAHTMAAKWLKASHSKIRQSD</sequence>
<organism evidence="2 3">
    <name type="scientific">Podila minutissima</name>
    <dbReference type="NCBI Taxonomy" id="64525"/>
    <lineage>
        <taxon>Eukaryota</taxon>
        <taxon>Fungi</taxon>
        <taxon>Fungi incertae sedis</taxon>
        <taxon>Mucoromycota</taxon>
        <taxon>Mortierellomycotina</taxon>
        <taxon>Mortierellomycetes</taxon>
        <taxon>Mortierellales</taxon>
        <taxon>Mortierellaceae</taxon>
        <taxon>Podila</taxon>
    </lineage>
</organism>
<protein>
    <recommendedName>
        <fullName evidence="4">F-box domain-containing protein</fullName>
    </recommendedName>
</protein>
<reference evidence="2" key="1">
    <citation type="journal article" date="2020" name="Fungal Divers.">
        <title>Resolving the Mortierellaceae phylogeny through synthesis of multi-gene phylogenetics and phylogenomics.</title>
        <authorList>
            <person name="Vandepol N."/>
            <person name="Liber J."/>
            <person name="Desiro A."/>
            <person name="Na H."/>
            <person name="Kennedy M."/>
            <person name="Barry K."/>
            <person name="Grigoriev I.V."/>
            <person name="Miller A.N."/>
            <person name="O'Donnell K."/>
            <person name="Stajich J.E."/>
            <person name="Bonito G."/>
        </authorList>
    </citation>
    <scope>NUCLEOTIDE SEQUENCE</scope>
    <source>
        <strain evidence="2">NVP1</strain>
    </source>
</reference>
<dbReference type="Proteomes" id="UP000696485">
    <property type="component" value="Unassembled WGS sequence"/>
</dbReference>
<feature type="compositionally biased region" description="Polar residues" evidence="1">
    <location>
        <begin position="72"/>
        <end position="95"/>
    </location>
</feature>
<gene>
    <name evidence="2" type="ORF">BG006_001476</name>
</gene>
<dbReference type="EMBL" id="JAAAUY010001293">
    <property type="protein sequence ID" value="KAF9323413.1"/>
    <property type="molecule type" value="Genomic_DNA"/>
</dbReference>
<dbReference type="InterPro" id="IPR032675">
    <property type="entry name" value="LRR_dom_sf"/>
</dbReference>
<evidence type="ECO:0000313" key="2">
    <source>
        <dbReference type="EMBL" id="KAF9323413.1"/>
    </source>
</evidence>
<keyword evidence="3" id="KW-1185">Reference proteome</keyword>
<comment type="caution">
    <text evidence="2">The sequence shown here is derived from an EMBL/GenBank/DDBJ whole genome shotgun (WGS) entry which is preliminary data.</text>
</comment>
<name>A0A9P5SA84_9FUNG</name>
<proteinExistence type="predicted"/>
<evidence type="ECO:0000256" key="1">
    <source>
        <dbReference type="SAM" id="MobiDB-lite"/>
    </source>
</evidence>
<dbReference type="AlphaFoldDB" id="A0A9P5SA84"/>